<dbReference type="EC" id="2.7.7.65" evidence="4"/>
<evidence type="ECO:0000313" key="5">
    <source>
        <dbReference type="Proteomes" id="UP001595462"/>
    </source>
</evidence>
<comment type="caution">
    <text evidence="4">The sequence shown here is derived from an EMBL/GenBank/DDBJ whole genome shotgun (WGS) entry which is preliminary data.</text>
</comment>
<keyword evidence="5" id="KW-1185">Reference proteome</keyword>
<dbReference type="SMART" id="SM00086">
    <property type="entry name" value="PAC"/>
    <property type="match status" value="3"/>
</dbReference>
<keyword evidence="4" id="KW-0808">Transferase</keyword>
<dbReference type="PANTHER" id="PTHR44757:SF4">
    <property type="entry name" value="DIGUANYLATE CYCLASE DGCE-RELATED"/>
    <property type="match status" value="1"/>
</dbReference>
<dbReference type="Pfam" id="PF08447">
    <property type="entry name" value="PAS_3"/>
    <property type="match status" value="2"/>
</dbReference>
<dbReference type="NCBIfam" id="TIGR00254">
    <property type="entry name" value="GGDEF"/>
    <property type="match status" value="1"/>
</dbReference>
<dbReference type="SMART" id="SM00267">
    <property type="entry name" value="GGDEF"/>
    <property type="match status" value="1"/>
</dbReference>
<dbReference type="InterPro" id="IPR000160">
    <property type="entry name" value="GGDEF_dom"/>
</dbReference>
<dbReference type="CDD" id="cd01949">
    <property type="entry name" value="GGDEF"/>
    <property type="match status" value="1"/>
</dbReference>
<dbReference type="InterPro" id="IPR029787">
    <property type="entry name" value="Nucleotide_cyclase"/>
</dbReference>
<feature type="domain" description="PAS" evidence="1">
    <location>
        <begin position="264"/>
        <end position="337"/>
    </location>
</feature>
<feature type="domain" description="PAC" evidence="2">
    <location>
        <begin position="342"/>
        <end position="394"/>
    </location>
</feature>
<gene>
    <name evidence="4" type="ORF">ACFOSU_18570</name>
</gene>
<protein>
    <submittedName>
        <fullName evidence="4">Diguanylate cyclase</fullName>
        <ecNumber evidence="4">2.7.7.65</ecNumber>
    </submittedName>
</protein>
<dbReference type="RefSeq" id="WP_380691436.1">
    <property type="nucleotide sequence ID" value="NZ_JBHRSS010000009.1"/>
</dbReference>
<sequence>MEQIAIDVLERHALGGTWWYDLQTRRIWWSKGIYRIHDVDPADYTPTPETVADFYEPESRANVRKAIVKAIEQGSGWSLTLLLRRSNGQLRYVHSVAQVEPRPGMMPVLAGAFFDIHEATVERIEREARQQRELEQQSRRWRLASENAGLALIDFDPVAYRVAGAIAEYVGASRDHDIEIPAEQWLEYIHPDDRKVRQQRLEAYLAGQTEAYVSEYRLCLPDIPEIWVQEAACRPAEDDAGDRMLGTLSDIRERKRAERAIFQAREMAEITFEAIGEGLVRVDRDGQITEVNSAACALLGCDAGDMINARFSSRFRLYEAASRRRVPDPVGQVLRHGQRIRVPIFTRLRRSDGAYLSIADSISPIHDEEGRVCGAVFVFQDISEIRRMTEDLVHQASHDPLTGLLNRRGFEQALEAAWRRVRAGMAHIFVLYLDMDEFKQINDNCGHSAGDEVLRRVARSFRAILRDSDVLARLGGDEFAAIIHAKAVDDVETIANKLIAAAEQERTPAGSATRFAGVSVGVAALDPTLASMEAALIHADAALYVAKAAGRGRYHFHDSVAHPWRRRDDDACDRAAK</sequence>
<dbReference type="InterPro" id="IPR000700">
    <property type="entry name" value="PAS-assoc_C"/>
</dbReference>
<evidence type="ECO:0000313" key="4">
    <source>
        <dbReference type="EMBL" id="MFC3105878.1"/>
    </source>
</evidence>
<evidence type="ECO:0000259" key="1">
    <source>
        <dbReference type="PROSITE" id="PS50112"/>
    </source>
</evidence>
<dbReference type="SMART" id="SM00091">
    <property type="entry name" value="PAS"/>
    <property type="match status" value="2"/>
</dbReference>
<feature type="domain" description="PAC" evidence="2">
    <location>
        <begin position="212"/>
        <end position="263"/>
    </location>
</feature>
<dbReference type="PROSITE" id="PS50112">
    <property type="entry name" value="PAS"/>
    <property type="match status" value="1"/>
</dbReference>
<dbReference type="InterPro" id="IPR035965">
    <property type="entry name" value="PAS-like_dom_sf"/>
</dbReference>
<dbReference type="CDD" id="cd00130">
    <property type="entry name" value="PAS"/>
    <property type="match status" value="2"/>
</dbReference>
<accession>A0ABV7ET19</accession>
<dbReference type="Gene3D" id="3.30.70.270">
    <property type="match status" value="1"/>
</dbReference>
<dbReference type="GO" id="GO:0052621">
    <property type="term" value="F:diguanylate cyclase activity"/>
    <property type="evidence" value="ECO:0007669"/>
    <property type="project" value="UniProtKB-EC"/>
</dbReference>
<dbReference type="EMBL" id="JBHRSS010000009">
    <property type="protein sequence ID" value="MFC3105878.1"/>
    <property type="molecule type" value="Genomic_DNA"/>
</dbReference>
<dbReference type="Pfam" id="PF08448">
    <property type="entry name" value="PAS_4"/>
    <property type="match status" value="1"/>
</dbReference>
<keyword evidence="4" id="KW-0548">Nucleotidyltransferase</keyword>
<dbReference type="InterPro" id="IPR013656">
    <property type="entry name" value="PAS_4"/>
</dbReference>
<dbReference type="InterPro" id="IPR000014">
    <property type="entry name" value="PAS"/>
</dbReference>
<dbReference type="Proteomes" id="UP001595462">
    <property type="component" value="Unassembled WGS sequence"/>
</dbReference>
<evidence type="ECO:0000259" key="2">
    <source>
        <dbReference type="PROSITE" id="PS50113"/>
    </source>
</evidence>
<dbReference type="InterPro" id="IPR001610">
    <property type="entry name" value="PAC"/>
</dbReference>
<dbReference type="SUPFAM" id="SSF55073">
    <property type="entry name" value="Nucleotide cyclase"/>
    <property type="match status" value="1"/>
</dbReference>
<dbReference type="NCBIfam" id="TIGR00229">
    <property type="entry name" value="sensory_box"/>
    <property type="match status" value="1"/>
</dbReference>
<dbReference type="InterPro" id="IPR052155">
    <property type="entry name" value="Biofilm_reg_signaling"/>
</dbReference>
<proteinExistence type="predicted"/>
<dbReference type="PROSITE" id="PS50887">
    <property type="entry name" value="GGDEF"/>
    <property type="match status" value="1"/>
</dbReference>
<dbReference type="SUPFAM" id="SSF55785">
    <property type="entry name" value="PYP-like sensor domain (PAS domain)"/>
    <property type="match status" value="3"/>
</dbReference>
<name>A0ABV7ET19_9GAMM</name>
<dbReference type="Gene3D" id="3.30.450.20">
    <property type="entry name" value="PAS domain"/>
    <property type="match status" value="3"/>
</dbReference>
<dbReference type="PANTHER" id="PTHR44757">
    <property type="entry name" value="DIGUANYLATE CYCLASE DGCP"/>
    <property type="match status" value="1"/>
</dbReference>
<evidence type="ECO:0000259" key="3">
    <source>
        <dbReference type="PROSITE" id="PS50887"/>
    </source>
</evidence>
<reference evidence="5" key="1">
    <citation type="journal article" date="2019" name="Int. J. Syst. Evol. Microbiol.">
        <title>The Global Catalogue of Microorganisms (GCM) 10K type strain sequencing project: providing services to taxonomists for standard genome sequencing and annotation.</title>
        <authorList>
            <consortium name="The Broad Institute Genomics Platform"/>
            <consortium name="The Broad Institute Genome Sequencing Center for Infectious Disease"/>
            <person name="Wu L."/>
            <person name="Ma J."/>
        </authorList>
    </citation>
    <scope>NUCLEOTIDE SEQUENCE [LARGE SCALE GENOMIC DNA]</scope>
    <source>
        <strain evidence="5">KCTC 52640</strain>
    </source>
</reference>
<dbReference type="InterPro" id="IPR013655">
    <property type="entry name" value="PAS_fold_3"/>
</dbReference>
<feature type="domain" description="GGDEF" evidence="3">
    <location>
        <begin position="426"/>
        <end position="559"/>
    </location>
</feature>
<organism evidence="4 5">
    <name type="scientific">Salinisphaera aquimarina</name>
    <dbReference type="NCBI Taxonomy" id="2094031"/>
    <lineage>
        <taxon>Bacteria</taxon>
        <taxon>Pseudomonadati</taxon>
        <taxon>Pseudomonadota</taxon>
        <taxon>Gammaproteobacteria</taxon>
        <taxon>Salinisphaerales</taxon>
        <taxon>Salinisphaeraceae</taxon>
        <taxon>Salinisphaera</taxon>
    </lineage>
</organism>
<dbReference type="Pfam" id="PF00990">
    <property type="entry name" value="GGDEF"/>
    <property type="match status" value="1"/>
</dbReference>
<dbReference type="InterPro" id="IPR043128">
    <property type="entry name" value="Rev_trsase/Diguanyl_cyclase"/>
</dbReference>
<dbReference type="PROSITE" id="PS50113">
    <property type="entry name" value="PAC"/>
    <property type="match status" value="2"/>
</dbReference>